<sequence length="61" mass="6763">MLFMCGRAMLLHEYDTTASQKTDVTNALVTFLVLRVSMGGGDCLPSEDSSARLPDYTIKKY</sequence>
<organism evidence="1">
    <name type="scientific">Spodoptera frugiperda</name>
    <name type="common">Fall armyworm</name>
    <dbReference type="NCBI Taxonomy" id="7108"/>
    <lineage>
        <taxon>Eukaryota</taxon>
        <taxon>Metazoa</taxon>
        <taxon>Ecdysozoa</taxon>
        <taxon>Arthropoda</taxon>
        <taxon>Hexapoda</taxon>
        <taxon>Insecta</taxon>
        <taxon>Pterygota</taxon>
        <taxon>Neoptera</taxon>
        <taxon>Endopterygota</taxon>
        <taxon>Lepidoptera</taxon>
        <taxon>Glossata</taxon>
        <taxon>Ditrysia</taxon>
        <taxon>Noctuoidea</taxon>
        <taxon>Noctuidae</taxon>
        <taxon>Amphipyrinae</taxon>
        <taxon>Spodoptera</taxon>
    </lineage>
</organism>
<accession>A0A2H1WJ53</accession>
<name>A0A2H1WJ53_SPOFR</name>
<dbReference type="AlphaFoldDB" id="A0A2H1WJ53"/>
<reference evidence="1" key="1">
    <citation type="submission" date="2016-07" db="EMBL/GenBank/DDBJ databases">
        <authorList>
            <person name="Bretaudeau A."/>
        </authorList>
    </citation>
    <scope>NUCLEOTIDE SEQUENCE</scope>
    <source>
        <strain evidence="1">Rice</strain>
        <tissue evidence="1">Whole body</tissue>
    </source>
</reference>
<dbReference type="EMBL" id="ODYU01009015">
    <property type="protein sequence ID" value="SOQ53103.1"/>
    <property type="molecule type" value="Genomic_DNA"/>
</dbReference>
<protein>
    <submittedName>
        <fullName evidence="1">SFRICE_027294</fullName>
    </submittedName>
</protein>
<evidence type="ECO:0000313" key="1">
    <source>
        <dbReference type="EMBL" id="SOQ53103.1"/>
    </source>
</evidence>
<proteinExistence type="predicted"/>
<gene>
    <name evidence="1" type="ORF">SFRICE_027294</name>
</gene>